<protein>
    <submittedName>
        <fullName evidence="2">GNAT family N-acetyltransferase</fullName>
        <ecNumber evidence="2">2.3.1.-</ecNumber>
    </submittedName>
</protein>
<dbReference type="PANTHER" id="PTHR37817">
    <property type="entry name" value="N-ACETYLTRANSFERASE EIS"/>
    <property type="match status" value="1"/>
</dbReference>
<accession>A0ABT8JVB8</accession>
<dbReference type="InterPro" id="IPR016181">
    <property type="entry name" value="Acyl_CoA_acyltransferase"/>
</dbReference>
<dbReference type="InterPro" id="IPR000182">
    <property type="entry name" value="GNAT_dom"/>
</dbReference>
<dbReference type="EMBL" id="JAROCC010000014">
    <property type="protein sequence ID" value="MDN4608797.1"/>
    <property type="molecule type" value="Genomic_DNA"/>
</dbReference>
<dbReference type="EC" id="2.3.1.-" evidence="2"/>
<dbReference type="InterPro" id="IPR041380">
    <property type="entry name" value="Acetyltransf_17"/>
</dbReference>
<dbReference type="SUPFAM" id="SSF55729">
    <property type="entry name" value="Acyl-CoA N-acyltransferases (Nat)"/>
    <property type="match status" value="1"/>
</dbReference>
<dbReference type="Pfam" id="PF13527">
    <property type="entry name" value="Acetyltransf_9"/>
    <property type="match status" value="1"/>
</dbReference>
<keyword evidence="3" id="KW-1185">Reference proteome</keyword>
<dbReference type="Proteomes" id="UP001175097">
    <property type="component" value="Unassembled WGS sequence"/>
</dbReference>
<dbReference type="InterPro" id="IPR051554">
    <property type="entry name" value="Acetyltransferase_Eis"/>
</dbReference>
<dbReference type="SUPFAM" id="SSF55718">
    <property type="entry name" value="SCP-like"/>
    <property type="match status" value="1"/>
</dbReference>
<proteinExistence type="predicted"/>
<evidence type="ECO:0000313" key="2">
    <source>
        <dbReference type="EMBL" id="MDN4608797.1"/>
    </source>
</evidence>
<dbReference type="Gene3D" id="3.40.630.30">
    <property type="match status" value="2"/>
</dbReference>
<sequence>MIRLVTKSDLEQAASLIAMAYPGMQISDEEDKKGFIERLTLEIESENNLKYYGLFKEQNELVGVYKLHDLKGNVNGKIVRIWGIGTVAVHFFHKKEGVAKQLLQHFHELARQEGVGIVSLYPFNTSFYQKMGYGYGPTRYQYKLKPASFPNSGDRKKVVMLSPANEEEIVAVYNNFVSMHHGMIERTWHERTLIKKKHSYYAGVYEGNELIGALAYALQPLQDSHFLHHHMNILEWVWTKPSAFIDLCTWIHSQQDQVDRVYVRMHDESLIYQFDDPRNDSIRLIPSVYHEIGTVGTGIMYRISSIESFVQQTNFNSLDRPETPVTISLFVRDSFIPEQNGSYKLTFGENCWSIEKSFNPAEEVDLSITISDLSSWWMGCVSMEKLVQYGKVEVNNWPAKQLDRWFMPPTKPVCLTSF</sequence>
<dbReference type="Pfam" id="PF13530">
    <property type="entry name" value="SCP2_2"/>
    <property type="match status" value="1"/>
</dbReference>
<dbReference type="InterPro" id="IPR025559">
    <property type="entry name" value="Eis_dom"/>
</dbReference>
<feature type="domain" description="N-acetyltransferase" evidence="1">
    <location>
        <begin position="1"/>
        <end position="165"/>
    </location>
</feature>
<dbReference type="CDD" id="cd04301">
    <property type="entry name" value="NAT_SF"/>
    <property type="match status" value="1"/>
</dbReference>
<dbReference type="PANTHER" id="PTHR37817:SF1">
    <property type="entry name" value="N-ACETYLTRANSFERASE EIS"/>
    <property type="match status" value="1"/>
</dbReference>
<comment type="caution">
    <text evidence="2">The sequence shown here is derived from an EMBL/GenBank/DDBJ whole genome shotgun (WGS) entry which is preliminary data.</text>
</comment>
<evidence type="ECO:0000313" key="3">
    <source>
        <dbReference type="Proteomes" id="UP001175097"/>
    </source>
</evidence>
<dbReference type="PROSITE" id="PS51186">
    <property type="entry name" value="GNAT"/>
    <property type="match status" value="1"/>
</dbReference>
<dbReference type="RefSeq" id="WP_301245140.1">
    <property type="nucleotide sequence ID" value="NZ_JAROCC010000014.1"/>
</dbReference>
<dbReference type="Pfam" id="PF17668">
    <property type="entry name" value="Acetyltransf_17"/>
    <property type="match status" value="1"/>
</dbReference>
<dbReference type="InterPro" id="IPR036527">
    <property type="entry name" value="SCP2_sterol-bd_dom_sf"/>
</dbReference>
<reference evidence="2" key="1">
    <citation type="submission" date="2023-03" db="EMBL/GenBank/DDBJ databases">
        <title>MT1 and MT2 Draft Genomes of Novel Species.</title>
        <authorList>
            <person name="Venkateswaran K."/>
        </authorList>
    </citation>
    <scope>NUCLEOTIDE SEQUENCE</scope>
    <source>
        <strain evidence="2">F6_3S_P_2</strain>
    </source>
</reference>
<evidence type="ECO:0000259" key="1">
    <source>
        <dbReference type="PROSITE" id="PS51186"/>
    </source>
</evidence>
<gene>
    <name evidence="2" type="ORF">P5G49_15155</name>
</gene>
<organism evidence="2 3">
    <name type="scientific">Sporosarcina highlanderae</name>
    <dbReference type="NCBI Taxonomy" id="3035916"/>
    <lineage>
        <taxon>Bacteria</taxon>
        <taxon>Bacillati</taxon>
        <taxon>Bacillota</taxon>
        <taxon>Bacilli</taxon>
        <taxon>Bacillales</taxon>
        <taxon>Caryophanaceae</taxon>
        <taxon>Sporosarcina</taxon>
    </lineage>
</organism>
<keyword evidence="2" id="KW-0012">Acyltransferase</keyword>
<dbReference type="GO" id="GO:0016746">
    <property type="term" value="F:acyltransferase activity"/>
    <property type="evidence" value="ECO:0007669"/>
    <property type="project" value="UniProtKB-KW"/>
</dbReference>
<keyword evidence="2" id="KW-0808">Transferase</keyword>
<dbReference type="Gene3D" id="3.30.1050.10">
    <property type="entry name" value="SCP2 sterol-binding domain"/>
    <property type="match status" value="1"/>
</dbReference>
<name>A0ABT8JVB8_9BACL</name>